<keyword evidence="2" id="KW-1185">Reference proteome</keyword>
<evidence type="ECO:0000313" key="1">
    <source>
        <dbReference type="EMBL" id="SQD78072.1"/>
    </source>
</evidence>
<proteinExistence type="predicted"/>
<dbReference type="KEGG" id="mya:MORIYA_1594"/>
<dbReference type="OrthoDB" id="6401465at2"/>
<dbReference type="EMBL" id="LS483250">
    <property type="protein sequence ID" value="SQD78072.1"/>
    <property type="molecule type" value="Genomic_DNA"/>
</dbReference>
<accession>A0A330LNQ5</accession>
<dbReference type="RefSeq" id="WP_112714012.1">
    <property type="nucleotide sequence ID" value="NZ_LS483250.1"/>
</dbReference>
<dbReference type="Proteomes" id="UP000250163">
    <property type="component" value="Chromosome MORIYA"/>
</dbReference>
<dbReference type="AlphaFoldDB" id="A0A330LNQ5"/>
<gene>
    <name evidence="1" type="ORF">MORIYA_1594</name>
</gene>
<organism evidence="1 2">
    <name type="scientific">Moritella yayanosii</name>
    <dbReference type="NCBI Taxonomy" id="69539"/>
    <lineage>
        <taxon>Bacteria</taxon>
        <taxon>Pseudomonadati</taxon>
        <taxon>Pseudomonadota</taxon>
        <taxon>Gammaproteobacteria</taxon>
        <taxon>Alteromonadales</taxon>
        <taxon>Moritellaceae</taxon>
        <taxon>Moritella</taxon>
    </lineage>
</organism>
<name>A0A330LNQ5_9GAMM</name>
<sequence length="71" mass="7768">MNNDDLKNLLNSIQSEVNNDATSGKNTTTYQLSDEALTEKVLDGLAEKLTGYKDVRIDGSNLILTHADQEA</sequence>
<reference evidence="2" key="1">
    <citation type="submission" date="2018-05" db="EMBL/GenBank/DDBJ databases">
        <authorList>
            <person name="Cea G.-C."/>
            <person name="William W."/>
        </authorList>
    </citation>
    <scope>NUCLEOTIDE SEQUENCE [LARGE SCALE GENOMIC DNA]</scope>
    <source>
        <strain evidence="2">DB21MT 5</strain>
    </source>
</reference>
<protein>
    <submittedName>
        <fullName evidence="1">Uncharacterized protein</fullName>
    </submittedName>
</protein>
<evidence type="ECO:0000313" key="2">
    <source>
        <dbReference type="Proteomes" id="UP000250163"/>
    </source>
</evidence>